<dbReference type="EMBL" id="GEDG01038672">
    <property type="protein sequence ID" value="JAP07473.1"/>
    <property type="molecule type" value="Transcribed_RNA"/>
</dbReference>
<sequence>LLNHAHSNGGLSSLYYPFLYHQPNDDCGIVGLRCHFNHKTKSCRAIRLMFDTQEGFILVIITKRGLLLLHNLCGA</sequence>
<name>A0A0V0GGX0_SOLCH</name>
<feature type="non-terminal residue" evidence="1">
    <location>
        <position position="1"/>
    </location>
</feature>
<evidence type="ECO:0000313" key="1">
    <source>
        <dbReference type="EMBL" id="JAP07473.1"/>
    </source>
</evidence>
<accession>A0A0V0GGX0</accession>
<dbReference type="AlphaFoldDB" id="A0A0V0GGX0"/>
<protein>
    <submittedName>
        <fullName evidence="1">Putative ovule protein</fullName>
    </submittedName>
</protein>
<reference evidence="1" key="1">
    <citation type="submission" date="2015-12" db="EMBL/GenBank/DDBJ databases">
        <title>Gene expression during late stages of embryo sac development: a critical building block for successful pollen-pistil interactions.</title>
        <authorList>
            <person name="Liu Y."/>
            <person name="Joly V."/>
            <person name="Sabar M."/>
            <person name="Matton D.P."/>
        </authorList>
    </citation>
    <scope>NUCLEOTIDE SEQUENCE</scope>
</reference>
<proteinExistence type="predicted"/>
<organism evidence="1">
    <name type="scientific">Solanum chacoense</name>
    <name type="common">Chaco potato</name>
    <dbReference type="NCBI Taxonomy" id="4108"/>
    <lineage>
        <taxon>Eukaryota</taxon>
        <taxon>Viridiplantae</taxon>
        <taxon>Streptophyta</taxon>
        <taxon>Embryophyta</taxon>
        <taxon>Tracheophyta</taxon>
        <taxon>Spermatophyta</taxon>
        <taxon>Magnoliopsida</taxon>
        <taxon>eudicotyledons</taxon>
        <taxon>Gunneridae</taxon>
        <taxon>Pentapetalae</taxon>
        <taxon>asterids</taxon>
        <taxon>lamiids</taxon>
        <taxon>Solanales</taxon>
        <taxon>Solanaceae</taxon>
        <taxon>Solanoideae</taxon>
        <taxon>Solaneae</taxon>
        <taxon>Solanum</taxon>
    </lineage>
</organism>